<organism evidence="2 3">
    <name type="scientific">Paradevosia tibetensis</name>
    <dbReference type="NCBI Taxonomy" id="1447062"/>
    <lineage>
        <taxon>Bacteria</taxon>
        <taxon>Pseudomonadati</taxon>
        <taxon>Pseudomonadota</taxon>
        <taxon>Alphaproteobacteria</taxon>
        <taxon>Hyphomicrobiales</taxon>
        <taxon>Devosiaceae</taxon>
        <taxon>Paradevosia</taxon>
    </lineage>
</organism>
<sequence>MSEIDARLEKLETTIAYQDETIEELNKAVTDLWRELEATRRDLSKLTDQLRVVEAHPALAPQDEPPPPHY</sequence>
<reference evidence="2 3" key="1">
    <citation type="journal article" date="2015" name="Int. J. Syst. Evol. Microbiol.">
        <title>Youhaiella tibetensis gen. nov., sp. nov., isolated from subsurface sediment.</title>
        <authorList>
            <person name="Wang Y.X."/>
            <person name="Huang F.Q."/>
            <person name="Nogi Y."/>
            <person name="Pang S.J."/>
            <person name="Wang P.K."/>
            <person name="Lv J."/>
        </authorList>
    </citation>
    <scope>NUCLEOTIDE SEQUENCE [LARGE SCALE GENOMIC DNA]</scope>
    <source>
        <strain evidence="3">fig4</strain>
    </source>
</reference>
<gene>
    <name evidence="1" type="primary">slyX</name>
    <name evidence="2" type="ORF">FNA67_13645</name>
</gene>
<dbReference type="OrthoDB" id="5422806at2"/>
<dbReference type="Gene3D" id="1.20.5.300">
    <property type="match status" value="1"/>
</dbReference>
<evidence type="ECO:0000313" key="3">
    <source>
        <dbReference type="Proteomes" id="UP000321062"/>
    </source>
</evidence>
<evidence type="ECO:0000256" key="1">
    <source>
        <dbReference type="HAMAP-Rule" id="MF_00715"/>
    </source>
</evidence>
<comment type="similarity">
    <text evidence="1">Belongs to the SlyX family.</text>
</comment>
<proteinExistence type="inferred from homology"/>
<dbReference type="Pfam" id="PF04102">
    <property type="entry name" value="SlyX"/>
    <property type="match status" value="1"/>
</dbReference>
<dbReference type="SUPFAM" id="SSF90257">
    <property type="entry name" value="Myosin rod fragments"/>
    <property type="match status" value="1"/>
</dbReference>
<dbReference type="PANTHER" id="PTHR36508:SF1">
    <property type="entry name" value="PROTEIN SLYX"/>
    <property type="match status" value="1"/>
</dbReference>
<dbReference type="AlphaFoldDB" id="A0A5B9DS27"/>
<dbReference type="Proteomes" id="UP000321062">
    <property type="component" value="Chromosome"/>
</dbReference>
<dbReference type="EMBL" id="CP041690">
    <property type="protein sequence ID" value="QEE21154.1"/>
    <property type="molecule type" value="Genomic_DNA"/>
</dbReference>
<evidence type="ECO:0000313" key="2">
    <source>
        <dbReference type="EMBL" id="QEE21154.1"/>
    </source>
</evidence>
<accession>A0A5B9DS27</accession>
<dbReference type="RefSeq" id="WP_049705679.1">
    <property type="nucleotide sequence ID" value="NZ_BMFM01000001.1"/>
</dbReference>
<protein>
    <recommendedName>
        <fullName evidence="1">Protein SlyX homolog</fullName>
    </recommendedName>
</protein>
<name>A0A5B9DS27_9HYPH</name>
<dbReference type="PANTHER" id="PTHR36508">
    <property type="entry name" value="PROTEIN SLYX"/>
    <property type="match status" value="1"/>
</dbReference>
<dbReference type="InterPro" id="IPR007236">
    <property type="entry name" value="SlyX"/>
</dbReference>
<dbReference type="HAMAP" id="MF_00715">
    <property type="entry name" value="SlyX"/>
    <property type="match status" value="1"/>
</dbReference>
<dbReference type="KEGG" id="yti:FNA67_13645"/>
<keyword evidence="3" id="KW-1185">Reference proteome</keyword>